<name>A0A4V6ID42_9NOCA</name>
<gene>
    <name evidence="2" type="ORF">NCTC10797_05508</name>
</gene>
<evidence type="ECO:0000256" key="1">
    <source>
        <dbReference type="SAM" id="MobiDB-lite"/>
    </source>
</evidence>
<dbReference type="AlphaFoldDB" id="A0A4V6ID42"/>
<evidence type="ECO:0000313" key="2">
    <source>
        <dbReference type="EMBL" id="VFB01684.1"/>
    </source>
</evidence>
<reference evidence="2 3" key="1">
    <citation type="submission" date="2019-02" db="EMBL/GenBank/DDBJ databases">
        <authorList>
            <consortium name="Pathogen Informatics"/>
        </authorList>
    </citation>
    <scope>NUCLEOTIDE SEQUENCE [LARGE SCALE GENOMIC DNA]</scope>
    <source>
        <strain evidence="2 3">3012STDY6756504</strain>
    </source>
</reference>
<evidence type="ECO:0008006" key="4">
    <source>
        <dbReference type="Google" id="ProtNLM"/>
    </source>
</evidence>
<feature type="region of interest" description="Disordered" evidence="1">
    <location>
        <begin position="231"/>
        <end position="450"/>
    </location>
</feature>
<dbReference type="Proteomes" id="UP000290439">
    <property type="component" value="Chromosome"/>
</dbReference>
<feature type="compositionally biased region" description="Low complexity" evidence="1">
    <location>
        <begin position="306"/>
        <end position="331"/>
    </location>
</feature>
<feature type="compositionally biased region" description="Gly residues" evidence="1">
    <location>
        <begin position="338"/>
        <end position="360"/>
    </location>
</feature>
<accession>A0A4V6ID42</accession>
<feature type="compositionally biased region" description="Gly residues" evidence="1">
    <location>
        <begin position="388"/>
        <end position="411"/>
    </location>
</feature>
<feature type="region of interest" description="Disordered" evidence="1">
    <location>
        <begin position="29"/>
        <end position="48"/>
    </location>
</feature>
<evidence type="ECO:0000313" key="3">
    <source>
        <dbReference type="Proteomes" id="UP000290439"/>
    </source>
</evidence>
<dbReference type="Gene3D" id="1.20.1260.20">
    <property type="entry name" value="PPE superfamily"/>
    <property type="match status" value="1"/>
</dbReference>
<dbReference type="RefSeq" id="WP_130919082.1">
    <property type="nucleotide sequence ID" value="NZ_JARWRF010000025.1"/>
</dbReference>
<feature type="compositionally biased region" description="Basic and acidic residues" evidence="1">
    <location>
        <begin position="33"/>
        <end position="48"/>
    </location>
</feature>
<protein>
    <recommendedName>
        <fullName evidence="4">PPE domain-containing protein</fullName>
    </recommendedName>
</protein>
<dbReference type="InterPro" id="IPR038332">
    <property type="entry name" value="PPE_sf"/>
</dbReference>
<feature type="compositionally biased region" description="Basic and acidic residues" evidence="1">
    <location>
        <begin position="419"/>
        <end position="433"/>
    </location>
</feature>
<proteinExistence type="predicted"/>
<sequence length="450" mass="46419">MGLDFPEWVDQVGHIANRAGQEIGEALGLGEADQNKRDDQQRVGDERAKWDADRAIVNTEWAGLLGEYGSDQFAGRVILVNDPFETMSHQEIYDAVKDVDPTAINAKADGWRNLTKAARDAIEVFSKGVEADITAHWNGQSGTAAIEGTRAFATSFTTIAACFQMIAHGLDLMEGHLAQAKNSVGKPDDTTVGDKVINALPFQSVIKGPEYRATEAQENARFVMTTYYRPGAEDVDRHTPNLPQPKNPVDDKDEGWKPPVNPPGNSVWPPSEPGGKEPGEEIENGGGDENTGNGEESNPTDDTTDDTTPQSTTPASTTPAATTPAGTQLPTSDLPRGTSGGPGGVGTGGLGSGGGLGGSGVPSTPGMGRSLPGGGAGTQGKAAASTGAGAGSGRNGRMGMPGMGMPAGRGGGKGEDDDEHKTPDYLIYDHGDELLGSQPPALPPGGVIGG</sequence>
<organism evidence="2 3">
    <name type="scientific">Nocardia cyriacigeorgica</name>
    <dbReference type="NCBI Taxonomy" id="135487"/>
    <lineage>
        <taxon>Bacteria</taxon>
        <taxon>Bacillati</taxon>
        <taxon>Actinomycetota</taxon>
        <taxon>Actinomycetes</taxon>
        <taxon>Mycobacteriales</taxon>
        <taxon>Nocardiaceae</taxon>
        <taxon>Nocardia</taxon>
    </lineage>
</organism>
<dbReference type="EMBL" id="LR215973">
    <property type="protein sequence ID" value="VFB01684.1"/>
    <property type="molecule type" value="Genomic_DNA"/>
</dbReference>